<dbReference type="EMBL" id="UINC01172363">
    <property type="protein sequence ID" value="SVD77405.1"/>
    <property type="molecule type" value="Genomic_DNA"/>
</dbReference>
<accession>A0A382Y3I1</accession>
<protein>
    <submittedName>
        <fullName evidence="1">Uncharacterized protein</fullName>
    </submittedName>
</protein>
<evidence type="ECO:0000313" key="1">
    <source>
        <dbReference type="EMBL" id="SVD77405.1"/>
    </source>
</evidence>
<dbReference type="InterPro" id="IPR005358">
    <property type="entry name" value="Puta_zinc/iron-chelating_dom"/>
</dbReference>
<proteinExistence type="predicted"/>
<gene>
    <name evidence="1" type="ORF">METZ01_LOCUS430259</name>
</gene>
<dbReference type="InterPro" id="IPR008228">
    <property type="entry name" value="UCP006173"/>
</dbReference>
<sequence>MTRSPLLSLTPEQWESLCDGCGRCCLVKLEDEDTGELHYTNVTCRYLDTETCRCTDYENRTTINPRCMKLSPEKLEILELMPTTCAYRLVHEGKEPSADLDTLSVRGRVFCEDLVHDDALPGHVVDWIKT</sequence>
<reference evidence="1" key="1">
    <citation type="submission" date="2018-05" db="EMBL/GenBank/DDBJ databases">
        <authorList>
            <person name="Lanie J.A."/>
            <person name="Ng W.-L."/>
            <person name="Kazmierczak K.M."/>
            <person name="Andrzejewski T.M."/>
            <person name="Davidsen T.M."/>
            <person name="Wayne K.J."/>
            <person name="Tettelin H."/>
            <person name="Glass J.I."/>
            <person name="Rusch D."/>
            <person name="Podicherti R."/>
            <person name="Tsui H.-C.T."/>
            <person name="Winkler M.E."/>
        </authorList>
    </citation>
    <scope>NUCLEOTIDE SEQUENCE</scope>
</reference>
<dbReference type="Pfam" id="PF03692">
    <property type="entry name" value="CxxCxxCC"/>
    <property type="match status" value="1"/>
</dbReference>
<dbReference type="AlphaFoldDB" id="A0A382Y3I1"/>
<organism evidence="1">
    <name type="scientific">marine metagenome</name>
    <dbReference type="NCBI Taxonomy" id="408172"/>
    <lineage>
        <taxon>unclassified sequences</taxon>
        <taxon>metagenomes</taxon>
        <taxon>ecological metagenomes</taxon>
    </lineage>
</organism>
<dbReference type="PANTHER" id="PTHR37421:SF1">
    <property type="entry name" value="UPF0260 PROTEIN YCGN"/>
    <property type="match status" value="1"/>
</dbReference>
<dbReference type="PANTHER" id="PTHR37421">
    <property type="entry name" value="UPF0260 PROTEIN YCGN"/>
    <property type="match status" value="1"/>
</dbReference>
<name>A0A382Y3I1_9ZZZZ</name>